<keyword evidence="4" id="KW-0812">Transmembrane</keyword>
<dbReference type="Gene3D" id="3.30.70.270">
    <property type="match status" value="1"/>
</dbReference>
<dbReference type="NCBIfam" id="TIGR00254">
    <property type="entry name" value="GGDEF"/>
    <property type="match status" value="1"/>
</dbReference>
<dbReference type="InterPro" id="IPR011623">
    <property type="entry name" value="7TMR_DISM_rcpt_extracell_dom1"/>
</dbReference>
<protein>
    <recommendedName>
        <fullName evidence="1">diguanylate cyclase</fullName>
        <ecNumber evidence="1">2.7.7.65</ecNumber>
    </recommendedName>
</protein>
<feature type="transmembrane region" description="Helical" evidence="4">
    <location>
        <begin position="327"/>
        <end position="345"/>
    </location>
</feature>
<dbReference type="PANTHER" id="PTHR45138:SF9">
    <property type="entry name" value="DIGUANYLATE CYCLASE DGCM-RELATED"/>
    <property type="match status" value="1"/>
</dbReference>
<dbReference type="EMBL" id="JAFEUM010000010">
    <property type="protein sequence ID" value="MBM7038374.1"/>
    <property type="molecule type" value="Genomic_DNA"/>
</dbReference>
<dbReference type="EC" id="2.7.7.65" evidence="1"/>
<feature type="region of interest" description="Disordered" evidence="3">
    <location>
        <begin position="539"/>
        <end position="566"/>
    </location>
</feature>
<evidence type="ECO:0000259" key="5">
    <source>
        <dbReference type="PROSITE" id="PS50887"/>
    </source>
</evidence>
<feature type="compositionally biased region" description="Basic residues" evidence="3">
    <location>
        <begin position="539"/>
        <end position="549"/>
    </location>
</feature>
<gene>
    <name evidence="6" type="ORF">JQC93_18500</name>
</gene>
<feature type="transmembrane region" description="Helical" evidence="4">
    <location>
        <begin position="271"/>
        <end position="291"/>
    </location>
</feature>
<accession>A0ABS2HMV1</accession>
<feature type="transmembrane region" description="Helical" evidence="4">
    <location>
        <begin position="357"/>
        <end position="379"/>
    </location>
</feature>
<keyword evidence="4" id="KW-0472">Membrane</keyword>
<organism evidence="6 7">
    <name type="scientific">Vibrio ulleungensis</name>
    <dbReference type="NCBI Taxonomy" id="2807619"/>
    <lineage>
        <taxon>Bacteria</taxon>
        <taxon>Pseudomonadati</taxon>
        <taxon>Pseudomonadota</taxon>
        <taxon>Gammaproteobacteria</taxon>
        <taxon>Vibrionales</taxon>
        <taxon>Vibrionaceae</taxon>
        <taxon>Vibrio</taxon>
    </lineage>
</organism>
<keyword evidence="4" id="KW-1133">Transmembrane helix</keyword>
<dbReference type="CDD" id="cd01949">
    <property type="entry name" value="GGDEF"/>
    <property type="match status" value="1"/>
</dbReference>
<dbReference type="InterPro" id="IPR050469">
    <property type="entry name" value="Diguanylate_Cyclase"/>
</dbReference>
<feature type="domain" description="GGDEF" evidence="5">
    <location>
        <begin position="425"/>
        <end position="554"/>
    </location>
</feature>
<proteinExistence type="predicted"/>
<dbReference type="Pfam" id="PF07695">
    <property type="entry name" value="7TMR-DISM_7TM"/>
    <property type="match status" value="1"/>
</dbReference>
<feature type="transmembrane region" description="Helical" evidence="4">
    <location>
        <begin position="211"/>
        <end position="231"/>
    </location>
</feature>
<evidence type="ECO:0000256" key="2">
    <source>
        <dbReference type="ARBA" id="ARBA00034247"/>
    </source>
</evidence>
<evidence type="ECO:0000256" key="1">
    <source>
        <dbReference type="ARBA" id="ARBA00012528"/>
    </source>
</evidence>
<feature type="transmembrane region" description="Helical" evidence="4">
    <location>
        <begin position="182"/>
        <end position="204"/>
    </location>
</feature>
<feature type="transmembrane region" description="Helical" evidence="4">
    <location>
        <begin position="237"/>
        <end position="259"/>
    </location>
</feature>
<dbReference type="Proteomes" id="UP000809621">
    <property type="component" value="Unassembled WGS sequence"/>
</dbReference>
<dbReference type="Pfam" id="PF00990">
    <property type="entry name" value="GGDEF"/>
    <property type="match status" value="1"/>
</dbReference>
<name>A0ABS2HMV1_9VIBR</name>
<evidence type="ECO:0000256" key="3">
    <source>
        <dbReference type="SAM" id="MobiDB-lite"/>
    </source>
</evidence>
<sequence>MRDRKQKRWFDSTLWVLGIVLALLVVPRFCLATGQVIEQDLTWFQFDYDIEDSKGYVSQNVDSRKPILIAQPKLTGGHYLSVVSFTVPALDWYVIDFSGSTLIGQFHHQILDSEGKDVAVFSGGILDSTPNPIMLRHGRKLILQPGDYQLLTQQQSQFNIATPTPFVMLEVDYLADIKRGNAITLIGLGILAGLGMLYLTLGLYRLRKTDLAYAVFILGNLLFNATSLLVFSDLFGVHWFTGASLPICISNMAYVFFVMRLLGIQSHNKPLLYKSGHAIIGLYAIVLLVGLLEPNWQMEMNRVGVGVFLGFGVICGISQLRSGVGIAKFYLLANLGFVLLGSIAISNNGLEGQPTLYMSHVGLLGVTIEVVLLSFVLAYQMHLTGREKASAVKAAQQSLALAQTDELTQLENRRAMDTALCEADESVGFAYLDLDGLKQCNDLKGHSFGDQLLTKFSRVLTQELKGEGRLFRIGGDEFGLLFDAQSTGVVKAAIYSTEQRLKKELYQPFGISFGIALREDYSSVYRMVEVADQRMYKHKTTRRVARTRTAHLPSEENTSSGTNAAS</sequence>
<comment type="catalytic activity">
    <reaction evidence="2">
        <text>2 GTP = 3',3'-c-di-GMP + 2 diphosphate</text>
        <dbReference type="Rhea" id="RHEA:24898"/>
        <dbReference type="ChEBI" id="CHEBI:33019"/>
        <dbReference type="ChEBI" id="CHEBI:37565"/>
        <dbReference type="ChEBI" id="CHEBI:58805"/>
        <dbReference type="EC" id="2.7.7.65"/>
    </reaction>
</comment>
<comment type="caution">
    <text evidence="6">The sequence shown here is derived from an EMBL/GenBank/DDBJ whole genome shotgun (WGS) entry which is preliminary data.</text>
</comment>
<dbReference type="PANTHER" id="PTHR45138">
    <property type="entry name" value="REGULATORY COMPONENTS OF SENSORY TRANSDUCTION SYSTEM"/>
    <property type="match status" value="1"/>
</dbReference>
<evidence type="ECO:0000256" key="4">
    <source>
        <dbReference type="SAM" id="Phobius"/>
    </source>
</evidence>
<evidence type="ECO:0000313" key="7">
    <source>
        <dbReference type="Proteomes" id="UP000809621"/>
    </source>
</evidence>
<feature type="transmembrane region" description="Helical" evidence="4">
    <location>
        <begin position="303"/>
        <end position="320"/>
    </location>
</feature>
<keyword evidence="7" id="KW-1185">Reference proteome</keyword>
<dbReference type="SUPFAM" id="SSF55073">
    <property type="entry name" value="Nucleotide cyclase"/>
    <property type="match status" value="1"/>
</dbReference>
<reference evidence="6 7" key="1">
    <citation type="submission" date="2021-02" db="EMBL/GenBank/DDBJ databases">
        <authorList>
            <person name="Park J.-S."/>
        </authorList>
    </citation>
    <scope>NUCLEOTIDE SEQUENCE [LARGE SCALE GENOMIC DNA]</scope>
    <source>
        <strain evidence="6 7">188UL20-2</strain>
    </source>
</reference>
<dbReference type="SMART" id="SM00267">
    <property type="entry name" value="GGDEF"/>
    <property type="match status" value="1"/>
</dbReference>
<dbReference type="PROSITE" id="PS50887">
    <property type="entry name" value="GGDEF"/>
    <property type="match status" value="1"/>
</dbReference>
<dbReference type="InterPro" id="IPR000160">
    <property type="entry name" value="GGDEF_dom"/>
</dbReference>
<dbReference type="RefSeq" id="WP_205159826.1">
    <property type="nucleotide sequence ID" value="NZ_JAFEUM010000010.1"/>
</dbReference>
<dbReference type="InterPro" id="IPR029787">
    <property type="entry name" value="Nucleotide_cyclase"/>
</dbReference>
<dbReference type="InterPro" id="IPR043128">
    <property type="entry name" value="Rev_trsase/Diguanyl_cyclase"/>
</dbReference>
<feature type="compositionally biased region" description="Polar residues" evidence="3">
    <location>
        <begin position="555"/>
        <end position="566"/>
    </location>
</feature>
<evidence type="ECO:0000313" key="6">
    <source>
        <dbReference type="EMBL" id="MBM7038374.1"/>
    </source>
</evidence>